<dbReference type="InterPro" id="IPR025836">
    <property type="entry name" value="Zn_knuckle_CX2CX4HX4C"/>
</dbReference>
<dbReference type="Gramene" id="KCW80690">
    <property type="protein sequence ID" value="KCW80690"/>
    <property type="gene ID" value="EUGRSUZ_C02084"/>
</dbReference>
<proteinExistence type="predicted"/>
<dbReference type="InterPro" id="IPR001878">
    <property type="entry name" value="Znf_CCHC"/>
</dbReference>
<dbReference type="SUPFAM" id="SSF57756">
    <property type="entry name" value="Retrovirus zinc finger-like domains"/>
    <property type="match status" value="1"/>
</dbReference>
<dbReference type="PANTHER" id="PTHR31286:SF99">
    <property type="entry name" value="DUF4283 DOMAIN-CONTAINING PROTEIN"/>
    <property type="match status" value="1"/>
</dbReference>
<name>A0A059CRW1_EUCGR</name>
<feature type="domain" description="CCHC-type" evidence="2">
    <location>
        <begin position="141"/>
        <end position="156"/>
    </location>
</feature>
<gene>
    <name evidence="3" type="ORF">EUGRSUZ_C02084</name>
</gene>
<dbReference type="AlphaFoldDB" id="A0A059CRW1"/>
<sequence length="170" mass="19680">MKKAWRVDYVDISANDSGLYIIKCRSETEKRRILDGCPWLFSGHLVNLRPWQPKTPLHCYDFSKCPFWVHVIGLPLEWNTPQLLSRAVQHMGRVLEIKPDSSGRVRIELDLQTPLTSGKLISIAGKALWIDFRYEKLSHFCFSCGKLGHYAASCKEFPYDETQFDGRETM</sequence>
<accession>A0A059CRW1</accession>
<dbReference type="GO" id="GO:0003676">
    <property type="term" value="F:nucleic acid binding"/>
    <property type="evidence" value="ECO:0007669"/>
    <property type="project" value="InterPro"/>
</dbReference>
<organism evidence="3">
    <name type="scientific">Eucalyptus grandis</name>
    <name type="common">Flooded gum</name>
    <dbReference type="NCBI Taxonomy" id="71139"/>
    <lineage>
        <taxon>Eukaryota</taxon>
        <taxon>Viridiplantae</taxon>
        <taxon>Streptophyta</taxon>
        <taxon>Embryophyta</taxon>
        <taxon>Tracheophyta</taxon>
        <taxon>Spermatophyta</taxon>
        <taxon>Magnoliopsida</taxon>
        <taxon>eudicotyledons</taxon>
        <taxon>Gunneridae</taxon>
        <taxon>Pentapetalae</taxon>
        <taxon>rosids</taxon>
        <taxon>malvids</taxon>
        <taxon>Myrtales</taxon>
        <taxon>Myrtaceae</taxon>
        <taxon>Myrtoideae</taxon>
        <taxon>Eucalypteae</taxon>
        <taxon>Eucalyptus</taxon>
    </lineage>
</organism>
<dbReference type="Pfam" id="PF14392">
    <property type="entry name" value="zf-CCHC_4"/>
    <property type="match status" value="1"/>
</dbReference>
<evidence type="ECO:0000256" key="1">
    <source>
        <dbReference type="PROSITE-ProRule" id="PRU00047"/>
    </source>
</evidence>
<keyword evidence="1" id="KW-0863">Zinc-finger</keyword>
<dbReference type="STRING" id="71139.A0A059CRW1"/>
<dbReference type="InterPro" id="IPR036875">
    <property type="entry name" value="Znf_CCHC_sf"/>
</dbReference>
<feature type="non-terminal residue" evidence="3">
    <location>
        <position position="170"/>
    </location>
</feature>
<dbReference type="InParanoid" id="A0A059CRW1"/>
<evidence type="ECO:0000313" key="3">
    <source>
        <dbReference type="EMBL" id="KCW80690.1"/>
    </source>
</evidence>
<dbReference type="InterPro" id="IPR040256">
    <property type="entry name" value="At4g02000-like"/>
</dbReference>
<reference evidence="3" key="1">
    <citation type="submission" date="2013-07" db="EMBL/GenBank/DDBJ databases">
        <title>The genome of Eucalyptus grandis.</title>
        <authorList>
            <person name="Schmutz J."/>
            <person name="Hayes R."/>
            <person name="Myburg A."/>
            <person name="Tuskan G."/>
            <person name="Grattapaglia D."/>
            <person name="Rokhsar D.S."/>
        </authorList>
    </citation>
    <scope>NUCLEOTIDE SEQUENCE</scope>
    <source>
        <tissue evidence="3">Leaf extractions</tissue>
    </source>
</reference>
<dbReference type="OMA" id="NGENWHI"/>
<dbReference type="SMART" id="SM00343">
    <property type="entry name" value="ZnF_C2HC"/>
    <property type="match status" value="1"/>
</dbReference>
<protein>
    <recommendedName>
        <fullName evidence="2">CCHC-type domain-containing protein</fullName>
    </recommendedName>
</protein>
<evidence type="ECO:0000259" key="2">
    <source>
        <dbReference type="PROSITE" id="PS50158"/>
    </source>
</evidence>
<dbReference type="PANTHER" id="PTHR31286">
    <property type="entry name" value="GLYCINE-RICH CELL WALL STRUCTURAL PROTEIN 1.8-LIKE"/>
    <property type="match status" value="1"/>
</dbReference>
<dbReference type="EMBL" id="KK198755">
    <property type="protein sequence ID" value="KCW80690.1"/>
    <property type="molecule type" value="Genomic_DNA"/>
</dbReference>
<dbReference type="PROSITE" id="PS50158">
    <property type="entry name" value="ZF_CCHC"/>
    <property type="match status" value="1"/>
</dbReference>
<keyword evidence="1" id="KW-0479">Metal-binding</keyword>
<dbReference type="GO" id="GO:0008270">
    <property type="term" value="F:zinc ion binding"/>
    <property type="evidence" value="ECO:0007669"/>
    <property type="project" value="UniProtKB-KW"/>
</dbReference>
<keyword evidence="1" id="KW-0862">Zinc</keyword>